<evidence type="ECO:0000313" key="2">
    <source>
        <dbReference type="EMBL" id="CAB4137375.1"/>
    </source>
</evidence>
<name>A0A6J5LSJ3_9CAUD</name>
<dbReference type="EMBL" id="LR796339">
    <property type="protein sequence ID" value="CAB4137375.1"/>
    <property type="molecule type" value="Genomic_DNA"/>
</dbReference>
<protein>
    <recommendedName>
        <fullName evidence="1">Putative DnaT-like domain-containing protein</fullName>
    </recommendedName>
</protein>
<sequence>MSLIIENGTGVANADSYITVAELDATALKLFNHTEAGNTGGKEAALRRAWYYMKSLPWKDEYPFPTLGGTIPADVKTAQAIFAHYEKTNLNGLAPSVIPGQQKVLNKVGEIGWAVTGASGVEAQRAVVTMADDLLKPYLAGKSKFLARA</sequence>
<dbReference type="InterPro" id="IPR046787">
    <property type="entry name" value="DnaT_2"/>
</dbReference>
<organism evidence="2">
    <name type="scientific">uncultured Caudovirales phage</name>
    <dbReference type="NCBI Taxonomy" id="2100421"/>
    <lineage>
        <taxon>Viruses</taxon>
        <taxon>Duplodnaviria</taxon>
        <taxon>Heunggongvirae</taxon>
        <taxon>Uroviricota</taxon>
        <taxon>Caudoviricetes</taxon>
        <taxon>Peduoviridae</taxon>
        <taxon>Maltschvirus</taxon>
        <taxon>Maltschvirus maltsch</taxon>
    </lineage>
</organism>
<reference evidence="2" key="1">
    <citation type="submission" date="2020-04" db="EMBL/GenBank/DDBJ databases">
        <authorList>
            <person name="Chiriac C."/>
            <person name="Salcher M."/>
            <person name="Ghai R."/>
            <person name="Kavagutti S V."/>
        </authorList>
    </citation>
    <scope>NUCLEOTIDE SEQUENCE</scope>
</reference>
<gene>
    <name evidence="2" type="ORF">UFOVP317_31</name>
</gene>
<evidence type="ECO:0000259" key="1">
    <source>
        <dbReference type="Pfam" id="PF20557"/>
    </source>
</evidence>
<accession>A0A6J5LSJ3</accession>
<feature type="domain" description="Putative DnaT-like" evidence="1">
    <location>
        <begin position="1"/>
        <end position="144"/>
    </location>
</feature>
<proteinExistence type="predicted"/>
<dbReference type="Pfam" id="PF20557">
    <property type="entry name" value="DnaT_2"/>
    <property type="match status" value="1"/>
</dbReference>